<evidence type="ECO:0000313" key="3">
    <source>
        <dbReference type="Proteomes" id="UP000198824"/>
    </source>
</evidence>
<organism evidence="2 3">
    <name type="scientific">Sphingomonas jatrophae</name>
    <dbReference type="NCBI Taxonomy" id="1166337"/>
    <lineage>
        <taxon>Bacteria</taxon>
        <taxon>Pseudomonadati</taxon>
        <taxon>Pseudomonadota</taxon>
        <taxon>Alphaproteobacteria</taxon>
        <taxon>Sphingomonadales</taxon>
        <taxon>Sphingomonadaceae</taxon>
        <taxon>Sphingomonas</taxon>
    </lineage>
</organism>
<dbReference type="InterPro" id="IPR037401">
    <property type="entry name" value="SnoaL-like"/>
</dbReference>
<gene>
    <name evidence="2" type="ORF">SAMN05192580_1559</name>
</gene>
<protein>
    <submittedName>
        <fullName evidence="2">SnoaL-like domain-containing protein</fullName>
    </submittedName>
</protein>
<dbReference type="EMBL" id="FOZG01000001">
    <property type="protein sequence ID" value="SFR88797.1"/>
    <property type="molecule type" value="Genomic_DNA"/>
</dbReference>
<dbReference type="STRING" id="1166337.SAMN05192580_1559"/>
<keyword evidence="3" id="KW-1185">Reference proteome</keyword>
<sequence>MNIGKPGMRRFDPETAAIVVELQQMLFDFGHEIDANQGRNITAFYAEDGVWELGDRHLAGDAAIRDFYTDHYARIAREQKDGQRQLLHAFVNVRVSVAEDRRHATLDFFNLNFSAEGARPIEAAPIAPNMIVECRMECRREPDGAWRITRFAGTPQFVGGESVAARLLGRAG</sequence>
<feature type="domain" description="SnoaL-like" evidence="1">
    <location>
        <begin position="19"/>
        <end position="151"/>
    </location>
</feature>
<reference evidence="2 3" key="1">
    <citation type="submission" date="2016-10" db="EMBL/GenBank/DDBJ databases">
        <authorList>
            <person name="de Groot N.N."/>
        </authorList>
    </citation>
    <scope>NUCLEOTIDE SEQUENCE [LARGE SCALE GENOMIC DNA]</scope>
    <source>
        <strain evidence="2 3">S5-249</strain>
    </source>
</reference>
<dbReference type="RefSeq" id="WP_165611236.1">
    <property type="nucleotide sequence ID" value="NZ_FOZG01000001.1"/>
</dbReference>
<proteinExistence type="predicted"/>
<dbReference type="SUPFAM" id="SSF54427">
    <property type="entry name" value="NTF2-like"/>
    <property type="match status" value="1"/>
</dbReference>
<dbReference type="Proteomes" id="UP000198824">
    <property type="component" value="Unassembled WGS sequence"/>
</dbReference>
<evidence type="ECO:0000259" key="1">
    <source>
        <dbReference type="Pfam" id="PF13577"/>
    </source>
</evidence>
<dbReference type="AlphaFoldDB" id="A0A1I6KC52"/>
<name>A0A1I6KC52_9SPHN</name>
<dbReference type="Gene3D" id="3.10.450.50">
    <property type="match status" value="1"/>
</dbReference>
<accession>A0A1I6KC52</accession>
<dbReference type="Pfam" id="PF13577">
    <property type="entry name" value="SnoaL_4"/>
    <property type="match status" value="1"/>
</dbReference>
<evidence type="ECO:0000313" key="2">
    <source>
        <dbReference type="EMBL" id="SFR88797.1"/>
    </source>
</evidence>
<dbReference type="InterPro" id="IPR032710">
    <property type="entry name" value="NTF2-like_dom_sf"/>
</dbReference>